<feature type="region of interest" description="Disordered" evidence="2">
    <location>
        <begin position="1"/>
        <end position="22"/>
    </location>
</feature>
<reference evidence="3" key="1">
    <citation type="submission" date="2018-05" db="EMBL/GenBank/DDBJ databases">
        <authorList>
            <person name="Lanie J.A."/>
            <person name="Ng W.-L."/>
            <person name="Kazmierczak K.M."/>
            <person name="Andrzejewski T.M."/>
            <person name="Davidsen T.M."/>
            <person name="Wayne K.J."/>
            <person name="Tettelin H."/>
            <person name="Glass J.I."/>
            <person name="Rusch D."/>
            <person name="Podicherti R."/>
            <person name="Tsui H.-C.T."/>
            <person name="Winkler M.E."/>
        </authorList>
    </citation>
    <scope>NUCLEOTIDE SEQUENCE</scope>
</reference>
<proteinExistence type="predicted"/>
<dbReference type="GO" id="GO:0005829">
    <property type="term" value="C:cytosol"/>
    <property type="evidence" value="ECO:0007669"/>
    <property type="project" value="TreeGrafter"/>
</dbReference>
<dbReference type="SUPFAM" id="SSF47729">
    <property type="entry name" value="IHF-like DNA-binding proteins"/>
    <property type="match status" value="1"/>
</dbReference>
<dbReference type="GO" id="GO:0003677">
    <property type="term" value="F:DNA binding"/>
    <property type="evidence" value="ECO:0007669"/>
    <property type="project" value="UniProtKB-KW"/>
</dbReference>
<dbReference type="PANTHER" id="PTHR33175">
    <property type="entry name" value="DNA-BINDING PROTEIN HU"/>
    <property type="match status" value="1"/>
</dbReference>
<feature type="compositionally biased region" description="Polar residues" evidence="2">
    <location>
        <begin position="8"/>
        <end position="17"/>
    </location>
</feature>
<dbReference type="GO" id="GO:0030527">
    <property type="term" value="F:structural constituent of chromatin"/>
    <property type="evidence" value="ECO:0007669"/>
    <property type="project" value="InterPro"/>
</dbReference>
<dbReference type="EMBL" id="UINC01186596">
    <property type="protein sequence ID" value="SVD98880.1"/>
    <property type="molecule type" value="Genomic_DNA"/>
</dbReference>
<organism evidence="3">
    <name type="scientific">marine metagenome</name>
    <dbReference type="NCBI Taxonomy" id="408172"/>
    <lineage>
        <taxon>unclassified sequences</taxon>
        <taxon>metagenomes</taxon>
        <taxon>ecological metagenomes</taxon>
    </lineage>
</organism>
<protein>
    <recommendedName>
        <fullName evidence="4">DNA-binding protein HU</fullName>
    </recommendedName>
</protein>
<dbReference type="InterPro" id="IPR020816">
    <property type="entry name" value="Histone-like_DNA-bd_CS"/>
</dbReference>
<evidence type="ECO:0000313" key="3">
    <source>
        <dbReference type="EMBL" id="SVD98880.1"/>
    </source>
</evidence>
<dbReference type="InterPro" id="IPR000119">
    <property type="entry name" value="Hist_DNA-bd"/>
</dbReference>
<gene>
    <name evidence="3" type="ORF">METZ01_LOCUS451734</name>
</gene>
<dbReference type="SMART" id="SM00411">
    <property type="entry name" value="BHL"/>
    <property type="match status" value="1"/>
</dbReference>
<keyword evidence="1" id="KW-0238">DNA-binding</keyword>
<dbReference type="InterPro" id="IPR010992">
    <property type="entry name" value="IHF-like_DNA-bd_dom_sf"/>
</dbReference>
<evidence type="ECO:0000256" key="2">
    <source>
        <dbReference type="SAM" id="MobiDB-lite"/>
    </source>
</evidence>
<evidence type="ECO:0000256" key="1">
    <source>
        <dbReference type="ARBA" id="ARBA00023125"/>
    </source>
</evidence>
<dbReference type="PANTHER" id="PTHR33175:SF3">
    <property type="entry name" value="DNA-BINDING PROTEIN HU-BETA"/>
    <property type="match status" value="1"/>
</dbReference>
<accession>A0A382ZUB0</accession>
<dbReference type="AlphaFoldDB" id="A0A382ZUB0"/>
<dbReference type="PRINTS" id="PR01727">
    <property type="entry name" value="DNABINDINGHU"/>
</dbReference>
<evidence type="ECO:0008006" key="4">
    <source>
        <dbReference type="Google" id="ProtNLM"/>
    </source>
</evidence>
<dbReference type="Pfam" id="PF00216">
    <property type="entry name" value="Bac_DNA_binding"/>
    <property type="match status" value="1"/>
</dbReference>
<dbReference type="Gene3D" id="4.10.520.10">
    <property type="entry name" value="IHF-like DNA-binding proteins"/>
    <property type="match status" value="1"/>
</dbReference>
<sequence length="93" mass="9719">MAKLTKQDVVNSVSDSSGLDKKSSAAALDAVIQTLSDALANGDSIGLIGFGTFEVKERAAREGRNPQTGAKIKISKKSVPTFRAGKQLKDAVN</sequence>
<name>A0A382ZUB0_9ZZZZ</name>
<dbReference type="CDD" id="cd13831">
    <property type="entry name" value="HU"/>
    <property type="match status" value="1"/>
</dbReference>
<dbReference type="PROSITE" id="PS00045">
    <property type="entry name" value="HISTONE_LIKE"/>
    <property type="match status" value="1"/>
</dbReference>